<evidence type="ECO:0000313" key="9">
    <source>
        <dbReference type="Proteomes" id="UP001445076"/>
    </source>
</evidence>
<dbReference type="InterPro" id="IPR043504">
    <property type="entry name" value="Peptidase_S1_PA_chymotrypsin"/>
</dbReference>
<protein>
    <recommendedName>
        <fullName evidence="7">Peptidase S1 domain-containing protein</fullName>
    </recommendedName>
</protein>
<dbReference type="GO" id="GO:0006508">
    <property type="term" value="P:proteolysis"/>
    <property type="evidence" value="ECO:0007669"/>
    <property type="project" value="UniProtKB-KW"/>
</dbReference>
<evidence type="ECO:0000259" key="7">
    <source>
        <dbReference type="PROSITE" id="PS50240"/>
    </source>
</evidence>
<dbReference type="Proteomes" id="UP001445076">
    <property type="component" value="Unassembled WGS sequence"/>
</dbReference>
<evidence type="ECO:0000256" key="6">
    <source>
        <dbReference type="SAM" id="MobiDB-lite"/>
    </source>
</evidence>
<gene>
    <name evidence="8" type="ORF">OTU49_008743</name>
</gene>
<dbReference type="GO" id="GO:0004252">
    <property type="term" value="F:serine-type endopeptidase activity"/>
    <property type="evidence" value="ECO:0007669"/>
    <property type="project" value="InterPro"/>
</dbReference>
<feature type="non-terminal residue" evidence="8">
    <location>
        <position position="1"/>
    </location>
</feature>
<feature type="region of interest" description="Disordered" evidence="6">
    <location>
        <begin position="273"/>
        <end position="392"/>
    </location>
</feature>
<keyword evidence="9" id="KW-1185">Reference proteome</keyword>
<feature type="region of interest" description="Disordered" evidence="6">
    <location>
        <begin position="168"/>
        <end position="187"/>
    </location>
</feature>
<dbReference type="InterPro" id="IPR001254">
    <property type="entry name" value="Trypsin_dom"/>
</dbReference>
<proteinExistence type="inferred from homology"/>
<keyword evidence="2" id="KW-0378">Hydrolase</keyword>
<accession>A0AAW0WNF7</accession>
<dbReference type="EMBL" id="JARKIK010000068">
    <property type="protein sequence ID" value="KAK8729288.1"/>
    <property type="molecule type" value="Genomic_DNA"/>
</dbReference>
<dbReference type="Gene3D" id="2.40.10.10">
    <property type="entry name" value="Trypsin-like serine proteases"/>
    <property type="match status" value="1"/>
</dbReference>
<feature type="compositionally biased region" description="Basic and acidic residues" evidence="6">
    <location>
        <begin position="233"/>
        <end position="242"/>
    </location>
</feature>
<feature type="compositionally biased region" description="Basic residues" evidence="6">
    <location>
        <begin position="277"/>
        <end position="293"/>
    </location>
</feature>
<keyword evidence="1" id="KW-0645">Protease</keyword>
<dbReference type="InterPro" id="IPR033116">
    <property type="entry name" value="TRYPSIN_SER"/>
</dbReference>
<dbReference type="SUPFAM" id="SSF50494">
    <property type="entry name" value="Trypsin-like serine proteases"/>
    <property type="match status" value="1"/>
</dbReference>
<dbReference type="PANTHER" id="PTHR24264">
    <property type="entry name" value="TRYPSIN-RELATED"/>
    <property type="match status" value="1"/>
</dbReference>
<feature type="region of interest" description="Disordered" evidence="6">
    <location>
        <begin position="201"/>
        <end position="258"/>
    </location>
</feature>
<evidence type="ECO:0000256" key="5">
    <source>
        <dbReference type="ARBA" id="ARBA00024195"/>
    </source>
</evidence>
<dbReference type="PROSITE" id="PS00135">
    <property type="entry name" value="TRYPSIN_SER"/>
    <property type="match status" value="1"/>
</dbReference>
<dbReference type="PROSITE" id="PS50240">
    <property type="entry name" value="TRYPSIN_DOM"/>
    <property type="match status" value="1"/>
</dbReference>
<dbReference type="AlphaFoldDB" id="A0AAW0WNF7"/>
<reference evidence="8 9" key="1">
    <citation type="journal article" date="2024" name="BMC Genomics">
        <title>Genome assembly of redclaw crayfish (Cherax quadricarinatus) provides insights into its immune adaptation and hypoxia tolerance.</title>
        <authorList>
            <person name="Liu Z."/>
            <person name="Zheng J."/>
            <person name="Li H."/>
            <person name="Fang K."/>
            <person name="Wang S."/>
            <person name="He J."/>
            <person name="Zhou D."/>
            <person name="Weng S."/>
            <person name="Chi M."/>
            <person name="Gu Z."/>
            <person name="He J."/>
            <person name="Li F."/>
            <person name="Wang M."/>
        </authorList>
    </citation>
    <scope>NUCLEOTIDE SEQUENCE [LARGE SCALE GENOMIC DNA]</scope>
    <source>
        <strain evidence="8">ZL_2023a</strain>
    </source>
</reference>
<dbReference type="FunFam" id="2.40.10.10:FF:000002">
    <property type="entry name" value="Transmembrane protease serine"/>
    <property type="match status" value="1"/>
</dbReference>
<dbReference type="InterPro" id="IPR009003">
    <property type="entry name" value="Peptidase_S1_PA"/>
</dbReference>
<dbReference type="CDD" id="cd00190">
    <property type="entry name" value="Tryp_SPc"/>
    <property type="match status" value="1"/>
</dbReference>
<dbReference type="SMART" id="SM00020">
    <property type="entry name" value="Tryp_SPc"/>
    <property type="match status" value="1"/>
</dbReference>
<feature type="compositionally biased region" description="Basic residues" evidence="6">
    <location>
        <begin position="326"/>
        <end position="357"/>
    </location>
</feature>
<comment type="similarity">
    <text evidence="5">Belongs to the peptidase S1 family. CLIP subfamily.</text>
</comment>
<evidence type="ECO:0000256" key="3">
    <source>
        <dbReference type="ARBA" id="ARBA00022825"/>
    </source>
</evidence>
<evidence type="ECO:0000256" key="1">
    <source>
        <dbReference type="ARBA" id="ARBA00022670"/>
    </source>
</evidence>
<dbReference type="Pfam" id="PF00089">
    <property type="entry name" value="Trypsin"/>
    <property type="match status" value="1"/>
</dbReference>
<evidence type="ECO:0000256" key="4">
    <source>
        <dbReference type="ARBA" id="ARBA00023157"/>
    </source>
</evidence>
<dbReference type="InterPro" id="IPR050127">
    <property type="entry name" value="Serine_Proteases_S1"/>
</dbReference>
<sequence>RVSPICLTPPDLTFYKESVVVMGWGKESEKADLGSPRLRHVSLQILPMGKCRHNFKFLSEEISSNMLCALLGTKDTCQGDSGGPLTWYDEENRRYFLIGVTSWGIGCGLPNYPGVYTKVGKYLDWIYDTTGDSTFCTSYHPRADVKKVKQKPKIYKLDDFMLPDLGRPWKRKGSRGKKRKKGRKNMKRLGRWDLKRVRYGKQKHRGEMGNGKWKKTQINDGKSLIKKAQRKYPGKERQEKASKKLRKRKKFRKETSRLRNLQGRYSTWEKWREKMEKKRRKQELLKKRKSKLRKAQEKYSAQKKRQEETGQRRRKQQKNLKEGKSKTRKIHRQQQRLRNRSKVPKRREKKKRRKKKKKGDDKRSQLACSKATKRKRNKKRPNSLQEESQEKD</sequence>
<name>A0AAW0WNF7_CHEQU</name>
<evidence type="ECO:0000313" key="8">
    <source>
        <dbReference type="EMBL" id="KAK8729288.1"/>
    </source>
</evidence>
<feature type="compositionally biased region" description="Basic residues" evidence="6">
    <location>
        <begin position="371"/>
        <end position="381"/>
    </location>
</feature>
<dbReference type="GO" id="GO:0005615">
    <property type="term" value="C:extracellular space"/>
    <property type="evidence" value="ECO:0007669"/>
    <property type="project" value="TreeGrafter"/>
</dbReference>
<keyword evidence="3" id="KW-0720">Serine protease</keyword>
<keyword evidence="4" id="KW-1015">Disulfide bond</keyword>
<dbReference type="PANTHER" id="PTHR24264:SF54">
    <property type="entry name" value="PEPTIDASE S1 DOMAIN-CONTAINING PROTEIN"/>
    <property type="match status" value="1"/>
</dbReference>
<feature type="compositionally biased region" description="Basic residues" evidence="6">
    <location>
        <begin position="243"/>
        <end position="252"/>
    </location>
</feature>
<evidence type="ECO:0000256" key="2">
    <source>
        <dbReference type="ARBA" id="ARBA00022801"/>
    </source>
</evidence>
<comment type="caution">
    <text evidence="8">The sequence shown here is derived from an EMBL/GenBank/DDBJ whole genome shotgun (WGS) entry which is preliminary data.</text>
</comment>
<feature type="domain" description="Peptidase S1" evidence="7">
    <location>
        <begin position="1"/>
        <end position="131"/>
    </location>
</feature>
<organism evidence="8 9">
    <name type="scientific">Cherax quadricarinatus</name>
    <name type="common">Australian red claw crayfish</name>
    <dbReference type="NCBI Taxonomy" id="27406"/>
    <lineage>
        <taxon>Eukaryota</taxon>
        <taxon>Metazoa</taxon>
        <taxon>Ecdysozoa</taxon>
        <taxon>Arthropoda</taxon>
        <taxon>Crustacea</taxon>
        <taxon>Multicrustacea</taxon>
        <taxon>Malacostraca</taxon>
        <taxon>Eumalacostraca</taxon>
        <taxon>Eucarida</taxon>
        <taxon>Decapoda</taxon>
        <taxon>Pleocyemata</taxon>
        <taxon>Astacidea</taxon>
        <taxon>Parastacoidea</taxon>
        <taxon>Parastacidae</taxon>
        <taxon>Cherax</taxon>
    </lineage>
</organism>